<sequence>MLMVVRGRGKLGYLNGTIIEPAKTDPTYLIWDTDNSIVMSWLVNSMTDEELDEIRGRLLRIKPLLAIEEIFAEVRREETHKRVMLGGEKTPIVAGHTTVDNSALAARKMTVPVKIRATTEETETFGVITIRDPITVMKNAGGCGHIKVKIANGSLATVVGTGAIILRPHITLFNDMSSRKRIGSAEKYGGLYYFKEDNTKDGQALTAGCESSSRTKQQKIMLWHFSVIFVNLPNINAPIVLLDYKASKPFAMIHSDIWGLSRL</sequence>
<protein>
    <submittedName>
        <fullName evidence="2">Uncharacterized protein</fullName>
    </submittedName>
</protein>
<keyword evidence="1" id="KW-0472">Membrane</keyword>
<feature type="transmembrane region" description="Helical" evidence="1">
    <location>
        <begin position="220"/>
        <end position="242"/>
    </location>
</feature>
<reference evidence="2 3" key="1">
    <citation type="journal article" date="2018" name="PLoS Genet.">
        <title>Population sequencing reveals clonal diversity and ancestral inbreeding in the grapevine cultivar Chardonnay.</title>
        <authorList>
            <person name="Roach M.J."/>
            <person name="Johnson D.L."/>
            <person name="Bohlmann J."/>
            <person name="van Vuuren H.J."/>
            <person name="Jones S.J."/>
            <person name="Pretorius I.S."/>
            <person name="Schmidt S.A."/>
            <person name="Borneman A.R."/>
        </authorList>
    </citation>
    <scope>NUCLEOTIDE SEQUENCE [LARGE SCALE GENOMIC DNA]</scope>
    <source>
        <strain evidence="3">cv. Chardonnay</strain>
        <tissue evidence="2">Leaf</tissue>
    </source>
</reference>
<dbReference type="EMBL" id="QGNW01001184">
    <property type="protein sequence ID" value="RVW51327.1"/>
    <property type="molecule type" value="Genomic_DNA"/>
</dbReference>
<organism evidence="2 3">
    <name type="scientific">Vitis vinifera</name>
    <name type="common">Grape</name>
    <dbReference type="NCBI Taxonomy" id="29760"/>
    <lineage>
        <taxon>Eukaryota</taxon>
        <taxon>Viridiplantae</taxon>
        <taxon>Streptophyta</taxon>
        <taxon>Embryophyta</taxon>
        <taxon>Tracheophyta</taxon>
        <taxon>Spermatophyta</taxon>
        <taxon>Magnoliopsida</taxon>
        <taxon>eudicotyledons</taxon>
        <taxon>Gunneridae</taxon>
        <taxon>Pentapetalae</taxon>
        <taxon>rosids</taxon>
        <taxon>Vitales</taxon>
        <taxon>Vitaceae</taxon>
        <taxon>Viteae</taxon>
        <taxon>Vitis</taxon>
    </lineage>
</organism>
<dbReference type="AlphaFoldDB" id="A0A438EUE0"/>
<evidence type="ECO:0000256" key="1">
    <source>
        <dbReference type="SAM" id="Phobius"/>
    </source>
</evidence>
<accession>A0A438EUE0</accession>
<evidence type="ECO:0000313" key="3">
    <source>
        <dbReference type="Proteomes" id="UP000288805"/>
    </source>
</evidence>
<comment type="caution">
    <text evidence="2">The sequence shown here is derived from an EMBL/GenBank/DDBJ whole genome shotgun (WGS) entry which is preliminary data.</text>
</comment>
<keyword evidence="1" id="KW-0812">Transmembrane</keyword>
<dbReference type="Proteomes" id="UP000288805">
    <property type="component" value="Unassembled WGS sequence"/>
</dbReference>
<proteinExistence type="predicted"/>
<name>A0A438EUE0_VITVI</name>
<gene>
    <name evidence="2" type="ORF">CK203_075467</name>
</gene>
<evidence type="ECO:0000313" key="2">
    <source>
        <dbReference type="EMBL" id="RVW51327.1"/>
    </source>
</evidence>
<keyword evidence="1" id="KW-1133">Transmembrane helix</keyword>